<proteinExistence type="predicted"/>
<feature type="transmembrane region" description="Helical" evidence="1">
    <location>
        <begin position="52"/>
        <end position="72"/>
    </location>
</feature>
<sequence length="90" mass="10092">MQKYEFACVSLNENDLNITVLVLCLLDFGSLIKKWWLEVDVKLLTCFPGQGVIAIVFPVVMMCSSSSCGYWLSKSSHNPWLKTACKLASK</sequence>
<accession>A0A072VJN5</accession>
<dbReference type="Proteomes" id="UP000002051">
    <property type="component" value="Unassembled WGS sequence"/>
</dbReference>
<keyword evidence="1" id="KW-1133">Transmembrane helix</keyword>
<keyword evidence="1 2" id="KW-0812">Transmembrane</keyword>
<reference evidence="2 4" key="2">
    <citation type="journal article" date="2014" name="BMC Genomics">
        <title>An improved genome release (version Mt4.0) for the model legume Medicago truncatula.</title>
        <authorList>
            <person name="Tang H."/>
            <person name="Krishnakumar V."/>
            <person name="Bidwell S."/>
            <person name="Rosen B."/>
            <person name="Chan A."/>
            <person name="Zhou S."/>
            <person name="Gentzbittel L."/>
            <person name="Childs K.L."/>
            <person name="Yandell M."/>
            <person name="Gundlach H."/>
            <person name="Mayer K.F."/>
            <person name="Schwartz D.C."/>
            <person name="Town C.D."/>
        </authorList>
    </citation>
    <scope>GENOME REANNOTATION</scope>
    <source>
        <strain evidence="2">A17</strain>
        <strain evidence="3 4">cv. Jemalong A17</strain>
    </source>
</reference>
<name>A0A072VJN5_MEDTR</name>
<keyword evidence="1" id="KW-0472">Membrane</keyword>
<keyword evidence="4" id="KW-1185">Reference proteome</keyword>
<dbReference type="EMBL" id="CM001217">
    <property type="protein sequence ID" value="KEH41806.1"/>
    <property type="molecule type" value="Genomic_DNA"/>
</dbReference>
<reference evidence="3" key="3">
    <citation type="submission" date="2015-04" db="UniProtKB">
        <authorList>
            <consortium name="EnsemblPlants"/>
        </authorList>
    </citation>
    <scope>IDENTIFICATION</scope>
    <source>
        <strain evidence="3">cv. Jemalong A17</strain>
    </source>
</reference>
<dbReference type="AlphaFoldDB" id="A0A072VJN5"/>
<gene>
    <name evidence="2" type="ordered locus">MTR_1g054940</name>
</gene>
<protein>
    <submittedName>
        <fullName evidence="2">Transmembrane protein, putative</fullName>
    </submittedName>
</protein>
<organism evidence="2 4">
    <name type="scientific">Medicago truncatula</name>
    <name type="common">Barrel medic</name>
    <name type="synonym">Medicago tribuloides</name>
    <dbReference type="NCBI Taxonomy" id="3880"/>
    <lineage>
        <taxon>Eukaryota</taxon>
        <taxon>Viridiplantae</taxon>
        <taxon>Streptophyta</taxon>
        <taxon>Embryophyta</taxon>
        <taxon>Tracheophyta</taxon>
        <taxon>Spermatophyta</taxon>
        <taxon>Magnoliopsida</taxon>
        <taxon>eudicotyledons</taxon>
        <taxon>Gunneridae</taxon>
        <taxon>Pentapetalae</taxon>
        <taxon>rosids</taxon>
        <taxon>fabids</taxon>
        <taxon>Fabales</taxon>
        <taxon>Fabaceae</taxon>
        <taxon>Papilionoideae</taxon>
        <taxon>50 kb inversion clade</taxon>
        <taxon>NPAAA clade</taxon>
        <taxon>Hologalegina</taxon>
        <taxon>IRL clade</taxon>
        <taxon>Trifolieae</taxon>
        <taxon>Medicago</taxon>
    </lineage>
</organism>
<evidence type="ECO:0000313" key="2">
    <source>
        <dbReference type="EMBL" id="KEH41806.1"/>
    </source>
</evidence>
<evidence type="ECO:0000256" key="1">
    <source>
        <dbReference type="SAM" id="Phobius"/>
    </source>
</evidence>
<evidence type="ECO:0000313" key="3">
    <source>
        <dbReference type="EnsemblPlants" id="KEH41806"/>
    </source>
</evidence>
<evidence type="ECO:0000313" key="4">
    <source>
        <dbReference type="Proteomes" id="UP000002051"/>
    </source>
</evidence>
<dbReference type="EnsemblPlants" id="KEH41806">
    <property type="protein sequence ID" value="KEH41806"/>
    <property type="gene ID" value="MTR_1g054940"/>
</dbReference>
<reference evidence="2 4" key="1">
    <citation type="journal article" date="2011" name="Nature">
        <title>The Medicago genome provides insight into the evolution of rhizobial symbioses.</title>
        <authorList>
            <person name="Young N.D."/>
            <person name="Debelle F."/>
            <person name="Oldroyd G.E."/>
            <person name="Geurts R."/>
            <person name="Cannon S.B."/>
            <person name="Udvardi M.K."/>
            <person name="Benedito V.A."/>
            <person name="Mayer K.F."/>
            <person name="Gouzy J."/>
            <person name="Schoof H."/>
            <person name="Van de Peer Y."/>
            <person name="Proost S."/>
            <person name="Cook D.R."/>
            <person name="Meyers B.C."/>
            <person name="Spannagl M."/>
            <person name="Cheung F."/>
            <person name="De Mita S."/>
            <person name="Krishnakumar V."/>
            <person name="Gundlach H."/>
            <person name="Zhou S."/>
            <person name="Mudge J."/>
            <person name="Bharti A.K."/>
            <person name="Murray J.D."/>
            <person name="Naoumkina M.A."/>
            <person name="Rosen B."/>
            <person name="Silverstein K.A."/>
            <person name="Tang H."/>
            <person name="Rombauts S."/>
            <person name="Zhao P.X."/>
            <person name="Zhou P."/>
            <person name="Barbe V."/>
            <person name="Bardou P."/>
            <person name="Bechner M."/>
            <person name="Bellec A."/>
            <person name="Berger A."/>
            <person name="Berges H."/>
            <person name="Bidwell S."/>
            <person name="Bisseling T."/>
            <person name="Choisne N."/>
            <person name="Couloux A."/>
            <person name="Denny R."/>
            <person name="Deshpande S."/>
            <person name="Dai X."/>
            <person name="Doyle J.J."/>
            <person name="Dudez A.M."/>
            <person name="Farmer A.D."/>
            <person name="Fouteau S."/>
            <person name="Franken C."/>
            <person name="Gibelin C."/>
            <person name="Gish J."/>
            <person name="Goldstein S."/>
            <person name="Gonzalez A.J."/>
            <person name="Green P.J."/>
            <person name="Hallab A."/>
            <person name="Hartog M."/>
            <person name="Hua A."/>
            <person name="Humphray S.J."/>
            <person name="Jeong D.H."/>
            <person name="Jing Y."/>
            <person name="Jocker A."/>
            <person name="Kenton S.M."/>
            <person name="Kim D.J."/>
            <person name="Klee K."/>
            <person name="Lai H."/>
            <person name="Lang C."/>
            <person name="Lin S."/>
            <person name="Macmil S.L."/>
            <person name="Magdelenat G."/>
            <person name="Matthews L."/>
            <person name="McCorrison J."/>
            <person name="Monaghan E.L."/>
            <person name="Mun J.H."/>
            <person name="Najar F.Z."/>
            <person name="Nicholson C."/>
            <person name="Noirot C."/>
            <person name="O'Bleness M."/>
            <person name="Paule C.R."/>
            <person name="Poulain J."/>
            <person name="Prion F."/>
            <person name="Qin B."/>
            <person name="Qu C."/>
            <person name="Retzel E.F."/>
            <person name="Riddle C."/>
            <person name="Sallet E."/>
            <person name="Samain S."/>
            <person name="Samson N."/>
            <person name="Sanders I."/>
            <person name="Saurat O."/>
            <person name="Scarpelli C."/>
            <person name="Schiex T."/>
            <person name="Segurens B."/>
            <person name="Severin A.J."/>
            <person name="Sherrier D.J."/>
            <person name="Shi R."/>
            <person name="Sims S."/>
            <person name="Singer S.R."/>
            <person name="Sinharoy S."/>
            <person name="Sterck L."/>
            <person name="Viollet A."/>
            <person name="Wang B.B."/>
            <person name="Wang K."/>
            <person name="Wang M."/>
            <person name="Wang X."/>
            <person name="Warfsmann J."/>
            <person name="Weissenbach J."/>
            <person name="White D.D."/>
            <person name="White J.D."/>
            <person name="Wiley G.B."/>
            <person name="Wincker P."/>
            <person name="Xing Y."/>
            <person name="Yang L."/>
            <person name="Yao Z."/>
            <person name="Ying F."/>
            <person name="Zhai J."/>
            <person name="Zhou L."/>
            <person name="Zuber A."/>
            <person name="Denarie J."/>
            <person name="Dixon R.A."/>
            <person name="May G.D."/>
            <person name="Schwartz D.C."/>
            <person name="Rogers J."/>
            <person name="Quetier F."/>
            <person name="Town C.D."/>
            <person name="Roe B.A."/>
        </authorList>
    </citation>
    <scope>NUCLEOTIDE SEQUENCE [LARGE SCALE GENOMIC DNA]</scope>
    <source>
        <strain evidence="2">A17</strain>
        <strain evidence="3 4">cv. Jemalong A17</strain>
    </source>
</reference>
<dbReference type="HOGENOM" id="CLU_2444143_0_0_1"/>